<evidence type="ECO:0000313" key="19">
    <source>
        <dbReference type="EnsemblMetazoa" id="CLYHEMP015447.1"/>
    </source>
</evidence>
<dbReference type="OrthoDB" id="5212at2759"/>
<dbReference type="GO" id="GO:0048731">
    <property type="term" value="P:system development"/>
    <property type="evidence" value="ECO:0007669"/>
    <property type="project" value="UniProtKB-ARBA"/>
</dbReference>
<evidence type="ECO:0000256" key="10">
    <source>
        <dbReference type="ARBA" id="ARBA00022837"/>
    </source>
</evidence>
<dbReference type="InterPro" id="IPR009045">
    <property type="entry name" value="Zn_M74/Hedgehog-like"/>
</dbReference>
<comment type="subcellular location">
    <molecule>Sonic hedgehog protein</molecule>
    <subcellularLocation>
        <location evidence="15">Endoplasmic reticulum membrane</location>
    </subcellularLocation>
    <subcellularLocation>
        <location evidence="15">Golgi apparatus membrane</location>
    </subcellularLocation>
</comment>
<feature type="signal peptide" evidence="16">
    <location>
        <begin position="1"/>
        <end position="21"/>
    </location>
</feature>
<dbReference type="Pfam" id="PF01085">
    <property type="entry name" value="HH_signal"/>
    <property type="match status" value="1"/>
</dbReference>
<dbReference type="Gene3D" id="3.30.1380.10">
    <property type="match status" value="1"/>
</dbReference>
<evidence type="ECO:0000256" key="11">
    <source>
        <dbReference type="ARBA" id="ARBA00023136"/>
    </source>
</evidence>
<dbReference type="EnsemblMetazoa" id="CLYHEMT015447.1">
    <property type="protein sequence ID" value="CLYHEMP015447.1"/>
    <property type="gene ID" value="CLYHEMG015447"/>
</dbReference>
<dbReference type="InterPro" id="IPR003587">
    <property type="entry name" value="Hint_dom_N"/>
</dbReference>
<accession>A0A7M5WZM7</accession>
<keyword evidence="6" id="KW-0479">Metal-binding</keyword>
<evidence type="ECO:0000256" key="5">
    <source>
        <dbReference type="ARBA" id="ARBA00022679"/>
    </source>
</evidence>
<keyword evidence="15" id="KW-0256">Endoplasmic reticulum</keyword>
<evidence type="ECO:0000256" key="6">
    <source>
        <dbReference type="ARBA" id="ARBA00022723"/>
    </source>
</evidence>
<evidence type="ECO:0000256" key="4">
    <source>
        <dbReference type="ARBA" id="ARBA00022670"/>
    </source>
</evidence>
<comment type="catalytic activity">
    <reaction evidence="14">
        <text>glycyl-L-cysteinyl-[protein] + cholesterol + H(+) = [protein]-C-terminal glycyl cholesterol ester + N-terminal L-cysteinyl-[protein]</text>
        <dbReference type="Rhea" id="RHEA:59504"/>
        <dbReference type="Rhea" id="RHEA-COMP:12707"/>
        <dbReference type="Rhea" id="RHEA-COMP:15369"/>
        <dbReference type="Rhea" id="RHEA-COMP:15374"/>
        <dbReference type="ChEBI" id="CHEBI:15378"/>
        <dbReference type="ChEBI" id="CHEBI:16113"/>
        <dbReference type="ChEBI" id="CHEBI:65250"/>
        <dbReference type="ChEBI" id="CHEBI:143135"/>
        <dbReference type="ChEBI" id="CHEBI:143140"/>
    </reaction>
    <physiologicalReaction direction="left-to-right" evidence="14">
        <dbReference type="Rhea" id="RHEA:59505"/>
    </physiologicalReaction>
</comment>
<comment type="subcellular location">
    <molecule>Protein hedgehog N-product</molecule>
    <subcellularLocation>
        <location evidence="15">Cell membrane</location>
        <topology evidence="15">Lipid-anchor</topology>
    </subcellularLocation>
</comment>
<evidence type="ECO:0000256" key="12">
    <source>
        <dbReference type="ARBA" id="ARBA00023139"/>
    </source>
</evidence>
<dbReference type="CDD" id="cd00081">
    <property type="entry name" value="Hint"/>
    <property type="match status" value="1"/>
</dbReference>
<organism evidence="19 20">
    <name type="scientific">Clytia hemisphaerica</name>
    <dbReference type="NCBI Taxonomy" id="252671"/>
    <lineage>
        <taxon>Eukaryota</taxon>
        <taxon>Metazoa</taxon>
        <taxon>Cnidaria</taxon>
        <taxon>Hydrozoa</taxon>
        <taxon>Hydroidolina</taxon>
        <taxon>Leptothecata</taxon>
        <taxon>Obeliida</taxon>
        <taxon>Clytiidae</taxon>
        <taxon>Clytia</taxon>
    </lineage>
</organism>
<comment type="function">
    <molecule>Protein hedgehog N-product</molecule>
    <text evidence="15">The dually lipidated hedgehog protein N-product is a morphogen which is essential for a variety of patterning events during development.</text>
</comment>
<dbReference type="GO" id="GO:0016539">
    <property type="term" value="P:intein-mediated protein splicing"/>
    <property type="evidence" value="ECO:0007669"/>
    <property type="project" value="InterPro"/>
</dbReference>
<dbReference type="InterPro" id="IPR001657">
    <property type="entry name" value="Hedgehog"/>
</dbReference>
<keyword evidence="13" id="KW-0449">Lipoprotein</keyword>
<dbReference type="InterPro" id="IPR001767">
    <property type="entry name" value="Hedgehog_Hint"/>
</dbReference>
<dbReference type="InterPro" id="IPR036844">
    <property type="entry name" value="Hint_dom_sf"/>
</dbReference>
<dbReference type="GO" id="GO:0005509">
    <property type="term" value="F:calcium ion binding"/>
    <property type="evidence" value="ECO:0007669"/>
    <property type="project" value="TreeGrafter"/>
</dbReference>
<dbReference type="PROSITE" id="PS50817">
    <property type="entry name" value="INTEIN_N_TER"/>
    <property type="match status" value="1"/>
</dbReference>
<evidence type="ECO:0000256" key="2">
    <source>
        <dbReference type="ARBA" id="ARBA00022473"/>
    </source>
</evidence>
<dbReference type="PRINTS" id="PR00632">
    <property type="entry name" value="SONICHHOG"/>
</dbReference>
<sequence>MANQFIGTLLLCLQLFKVHLACGPGSGTSRGRLRDHNIKGNRLPDVPEFSTAASGPFPGAKHRTDPGLVDILSTDIVFKDKSYNANARKSIKTCHSSLKKLAGVVKRFWKNKYKVYVLEGYLPYGKKSLYKHGKHSLHYAGQAFDISLTNSPENTNDRLGEVVPEHTLRTLAGLAYYNAQFTFVQLKKNHLHVSCDSTGHEVSRGRCFSGESFVRTPSKTIAMKDLKIGDSVLTMNPNGQPTFSEVTMMLHKDGTRYVEDFVNIETNSGKSITLSPYHLIQTLETGYVFSKDVKINQTLQTYDDSKNTFQLSQVRNISFDTAGVGIYAPLTNEGTIIVDDVFASCYALFPSHSVSHAVFWVWRQIYPFLANSSEISSKTTQQTYHWYADFLRQSMNYLNIFPYLL</sequence>
<evidence type="ECO:0000256" key="8">
    <source>
        <dbReference type="ARBA" id="ARBA00022801"/>
    </source>
</evidence>
<dbReference type="PANTHER" id="PTHR11889">
    <property type="entry name" value="HEDGEHOG"/>
    <property type="match status" value="1"/>
</dbReference>
<dbReference type="SMART" id="SM00305">
    <property type="entry name" value="HintC"/>
    <property type="match status" value="1"/>
</dbReference>
<evidence type="ECO:0000256" key="7">
    <source>
        <dbReference type="ARBA" id="ARBA00022729"/>
    </source>
</evidence>
<dbReference type="GeneID" id="136824164"/>
<dbReference type="InterPro" id="IPR000320">
    <property type="entry name" value="Hedgehog_signalling_dom"/>
</dbReference>
<evidence type="ECO:0000256" key="13">
    <source>
        <dbReference type="ARBA" id="ARBA00023288"/>
    </source>
</evidence>
<dbReference type="GO" id="GO:0000139">
    <property type="term" value="C:Golgi membrane"/>
    <property type="evidence" value="ECO:0007669"/>
    <property type="project" value="UniProtKB-SubCell"/>
</dbReference>
<dbReference type="SUPFAM" id="SSF51294">
    <property type="entry name" value="Hedgehog/intein (Hint) domain"/>
    <property type="match status" value="1"/>
</dbReference>
<evidence type="ECO:0000259" key="18">
    <source>
        <dbReference type="SMART" id="SM00306"/>
    </source>
</evidence>
<dbReference type="GO" id="GO:0005113">
    <property type="term" value="F:patched binding"/>
    <property type="evidence" value="ECO:0007669"/>
    <property type="project" value="TreeGrafter"/>
</dbReference>
<dbReference type="GO" id="GO:0001708">
    <property type="term" value="P:cell fate specification"/>
    <property type="evidence" value="ECO:0007669"/>
    <property type="project" value="TreeGrafter"/>
</dbReference>
<keyword evidence="11 15" id="KW-0472">Membrane</keyword>
<keyword evidence="4 15" id="KW-0645">Protease</keyword>
<keyword evidence="8 15" id="KW-0378">Hydrolase</keyword>
<evidence type="ECO:0000256" key="1">
    <source>
        <dbReference type="ARBA" id="ARBA00010649"/>
    </source>
</evidence>
<dbReference type="PANTHER" id="PTHR11889:SF31">
    <property type="entry name" value="PROTEIN HEDGEHOG"/>
    <property type="match status" value="1"/>
</dbReference>
<dbReference type="GO" id="GO:0005789">
    <property type="term" value="C:endoplasmic reticulum membrane"/>
    <property type="evidence" value="ECO:0007669"/>
    <property type="project" value="UniProtKB-SubCell"/>
</dbReference>
<dbReference type="GO" id="GO:0007224">
    <property type="term" value="P:smoothened signaling pathway"/>
    <property type="evidence" value="ECO:0007669"/>
    <property type="project" value="TreeGrafter"/>
</dbReference>
<dbReference type="GO" id="GO:0010468">
    <property type="term" value="P:regulation of gene expression"/>
    <property type="evidence" value="ECO:0007669"/>
    <property type="project" value="TreeGrafter"/>
</dbReference>
<keyword evidence="9 15" id="KW-0068">Autocatalytic cleavage</keyword>
<keyword evidence="12" id="KW-0564">Palmitate</keyword>
<dbReference type="SUPFAM" id="SSF55166">
    <property type="entry name" value="Hedgehog/DD-peptidase"/>
    <property type="match status" value="1"/>
</dbReference>
<evidence type="ECO:0000256" key="14">
    <source>
        <dbReference type="ARBA" id="ARBA00048589"/>
    </source>
</evidence>
<dbReference type="GO" id="GO:0005886">
    <property type="term" value="C:plasma membrane"/>
    <property type="evidence" value="ECO:0007669"/>
    <property type="project" value="UniProtKB-SubCell"/>
</dbReference>
<evidence type="ECO:0000256" key="15">
    <source>
        <dbReference type="RuleBase" id="RU280812"/>
    </source>
</evidence>
<dbReference type="GO" id="GO:0016540">
    <property type="term" value="P:protein autoprocessing"/>
    <property type="evidence" value="ECO:0007669"/>
    <property type="project" value="InterPro"/>
</dbReference>
<dbReference type="RefSeq" id="XP_066936438.1">
    <property type="nucleotide sequence ID" value="XM_067080337.1"/>
</dbReference>
<reference evidence="19" key="1">
    <citation type="submission" date="2021-01" db="UniProtKB">
        <authorList>
            <consortium name="EnsemblMetazoa"/>
        </authorList>
    </citation>
    <scope>IDENTIFICATION</scope>
</reference>
<dbReference type="Pfam" id="PF01079">
    <property type="entry name" value="Hint"/>
    <property type="match status" value="1"/>
</dbReference>
<dbReference type="InterPro" id="IPR006141">
    <property type="entry name" value="Intein_N"/>
</dbReference>
<keyword evidence="2 15" id="KW-0217">Developmental protein</keyword>
<evidence type="ECO:0000256" key="9">
    <source>
        <dbReference type="ARBA" id="ARBA00022813"/>
    </source>
</evidence>
<proteinExistence type="inferred from homology"/>
<keyword evidence="7 15" id="KW-0732">Signal</keyword>
<feature type="domain" description="Hint" evidence="17">
    <location>
        <begin position="306"/>
        <end position="351"/>
    </location>
</feature>
<keyword evidence="15" id="KW-0333">Golgi apparatus</keyword>
<keyword evidence="10" id="KW-0106">Calcium</keyword>
<dbReference type="GO" id="GO:0007267">
    <property type="term" value="P:cell-cell signaling"/>
    <property type="evidence" value="ECO:0007669"/>
    <property type="project" value="InterPro"/>
</dbReference>
<evidence type="ECO:0000256" key="16">
    <source>
        <dbReference type="SAM" id="SignalP"/>
    </source>
</evidence>
<dbReference type="AlphaFoldDB" id="A0A7M5WZM7"/>
<dbReference type="GO" id="GO:0008233">
    <property type="term" value="F:peptidase activity"/>
    <property type="evidence" value="ECO:0007669"/>
    <property type="project" value="UniProtKB-UniRule"/>
</dbReference>
<protein>
    <recommendedName>
        <fullName evidence="15">Hedgehog protein</fullName>
    </recommendedName>
</protein>
<name>A0A7M5WZM7_9CNID</name>
<dbReference type="SMART" id="SM00306">
    <property type="entry name" value="HintN"/>
    <property type="match status" value="1"/>
</dbReference>
<feature type="domain" description="Hint" evidence="18">
    <location>
        <begin position="205"/>
        <end position="303"/>
    </location>
</feature>
<keyword evidence="5" id="KW-0808">Transferase</keyword>
<comment type="similarity">
    <text evidence="1 15">Belongs to the hedgehog family.</text>
</comment>
<dbReference type="InterPro" id="IPR050387">
    <property type="entry name" value="Hedgehog_Signaling"/>
</dbReference>
<dbReference type="GO" id="GO:0005615">
    <property type="term" value="C:extracellular space"/>
    <property type="evidence" value="ECO:0007669"/>
    <property type="project" value="TreeGrafter"/>
</dbReference>
<evidence type="ECO:0000259" key="17">
    <source>
        <dbReference type="SMART" id="SM00305"/>
    </source>
</evidence>
<evidence type="ECO:0000256" key="3">
    <source>
        <dbReference type="ARBA" id="ARBA00022475"/>
    </source>
</evidence>
<dbReference type="Proteomes" id="UP000594262">
    <property type="component" value="Unplaced"/>
</dbReference>
<evidence type="ECO:0000313" key="20">
    <source>
        <dbReference type="Proteomes" id="UP000594262"/>
    </source>
</evidence>
<keyword evidence="3 15" id="KW-1003">Cell membrane</keyword>
<dbReference type="InterPro" id="IPR003586">
    <property type="entry name" value="Hint_dom_C"/>
</dbReference>
<dbReference type="Gene3D" id="2.170.16.10">
    <property type="entry name" value="Hedgehog/Intein (Hint) domain"/>
    <property type="match status" value="1"/>
</dbReference>
<feature type="chain" id="PRO_5029582559" description="Hedgehog protein" evidence="16">
    <location>
        <begin position="22"/>
        <end position="405"/>
    </location>
</feature>
<dbReference type="GO" id="GO:0016740">
    <property type="term" value="F:transferase activity"/>
    <property type="evidence" value="ECO:0007669"/>
    <property type="project" value="UniProtKB-KW"/>
</dbReference>
<keyword evidence="20" id="KW-1185">Reference proteome</keyword>
<comment type="function">
    <molecule>Protein hedgehog</molecule>
    <text evidence="15">The C-terminal part of the hedgehog protein precursor displays an autoproteolysis activity that results in the cleavage of the full-length protein into two parts (N-product and C-product). In addition, the C-terminal part displays a cholesterol transferase activity that results by the covalent attachment of a cholesterol moiety to the C-terminal of the newly generated N-product.</text>
</comment>